<feature type="region of interest" description="Disordered" evidence="6">
    <location>
        <begin position="1"/>
        <end position="24"/>
    </location>
</feature>
<dbReference type="KEGG" id="ccn:H924_09380"/>
<evidence type="ECO:0000256" key="5">
    <source>
        <dbReference type="PIRSR" id="PIRSR000343-2"/>
    </source>
</evidence>
<protein>
    <submittedName>
        <fullName evidence="7">Heme oxygenase</fullName>
    </submittedName>
</protein>
<feature type="binding site" evidence="4">
    <location>
        <position position="180"/>
    </location>
    <ligand>
        <name>heme b</name>
        <dbReference type="ChEBI" id="CHEBI:60344"/>
    </ligand>
</feature>
<name>M1UMC3_9CORY</name>
<evidence type="ECO:0000256" key="6">
    <source>
        <dbReference type="SAM" id="MobiDB-lite"/>
    </source>
</evidence>
<evidence type="ECO:0000256" key="1">
    <source>
        <dbReference type="ARBA" id="ARBA00022617"/>
    </source>
</evidence>
<feature type="binding site" description="axial binding residue" evidence="5">
    <location>
        <position position="23"/>
    </location>
    <ligand>
        <name>heme b</name>
        <dbReference type="ChEBI" id="CHEBI:60344"/>
    </ligand>
    <ligandPart>
        <name>Fe</name>
        <dbReference type="ChEBI" id="CHEBI:18248"/>
    </ligandPart>
</feature>
<evidence type="ECO:0000256" key="3">
    <source>
        <dbReference type="ARBA" id="ARBA00023004"/>
    </source>
</evidence>
<feature type="binding site" evidence="4">
    <location>
        <position position="16"/>
    </location>
    <ligand>
        <name>heme b</name>
        <dbReference type="ChEBI" id="CHEBI:60344"/>
    </ligand>
</feature>
<dbReference type="GO" id="GO:0006979">
    <property type="term" value="P:response to oxidative stress"/>
    <property type="evidence" value="ECO:0007669"/>
    <property type="project" value="TreeGrafter"/>
</dbReference>
<dbReference type="InterPro" id="IPR016084">
    <property type="entry name" value="Haem_Oase-like_multi-hlx"/>
</dbReference>
<dbReference type="STRING" id="1121353.H924_09380"/>
<dbReference type="PANTHER" id="PTHR10720">
    <property type="entry name" value="HEME OXYGENASE"/>
    <property type="match status" value="1"/>
</dbReference>
<dbReference type="HOGENOM" id="CLU_057050_2_0_11"/>
<evidence type="ECO:0000256" key="4">
    <source>
        <dbReference type="PIRSR" id="PIRSR000343-1"/>
    </source>
</evidence>
<accession>M1UMC3</accession>
<dbReference type="GO" id="GO:0046872">
    <property type="term" value="F:metal ion binding"/>
    <property type="evidence" value="ECO:0007669"/>
    <property type="project" value="UniProtKB-KW"/>
</dbReference>
<dbReference type="CDD" id="cd19165">
    <property type="entry name" value="HemeO"/>
    <property type="match status" value="1"/>
</dbReference>
<keyword evidence="8" id="KW-1185">Reference proteome</keyword>
<dbReference type="eggNOG" id="COG5398">
    <property type="taxonomic scope" value="Bacteria"/>
</dbReference>
<dbReference type="GO" id="GO:0006788">
    <property type="term" value="P:heme oxidation"/>
    <property type="evidence" value="ECO:0007669"/>
    <property type="project" value="InterPro"/>
</dbReference>
<proteinExistence type="predicted"/>
<feature type="binding site" evidence="4">
    <location>
        <position position="133"/>
    </location>
    <ligand>
        <name>heme b</name>
        <dbReference type="ChEBI" id="CHEBI:60344"/>
    </ligand>
</feature>
<dbReference type="InterPro" id="IPR002051">
    <property type="entry name" value="Haem_Oase"/>
</dbReference>
<sequence length="215" mass="24167">MKNSQAGSPSLSEQLRSHTSQAHEDAENSAFIHDLLGGKLDKSAFIALQEQSWLFYSALENAAQRCSADPRSRTLIDRKLERRKALEKDLDALNVNPDWRAQVVPTAATAEYVKRLDEIAAAADFPRLMAHHYVRYLGDLSGGQVIARLVNREYGIPDEALNFYNFEEIGKIKPYKDNYRAQLDALDLQEAERAAMADEAALAFKLNQQVFAALR</sequence>
<dbReference type="OrthoDB" id="5493802at2"/>
<dbReference type="GO" id="GO:0004392">
    <property type="term" value="F:heme oxygenase (decyclizing) activity"/>
    <property type="evidence" value="ECO:0007669"/>
    <property type="project" value="InterPro"/>
</dbReference>
<dbReference type="Proteomes" id="UP000011760">
    <property type="component" value="Chromosome"/>
</dbReference>
<gene>
    <name evidence="7" type="ORF">H924_09380</name>
</gene>
<dbReference type="GO" id="GO:0042167">
    <property type="term" value="P:heme catabolic process"/>
    <property type="evidence" value="ECO:0007669"/>
    <property type="project" value="TreeGrafter"/>
</dbReference>
<dbReference type="EMBL" id="CP004354">
    <property type="protein sequence ID" value="AGG67314.1"/>
    <property type="molecule type" value="Genomic_DNA"/>
</dbReference>
<dbReference type="PIRSF" id="PIRSF000343">
    <property type="entry name" value="Haem_Oase"/>
    <property type="match status" value="1"/>
</dbReference>
<reference evidence="7 8" key="1">
    <citation type="submission" date="2013-02" db="EMBL/GenBank/DDBJ databases">
        <title>The complete genome sequence of Corynebacterium callunae DSM 20147.</title>
        <authorList>
            <person name="Ruckert C."/>
            <person name="Albersmeier A."/>
            <person name="Kalinowski J."/>
        </authorList>
    </citation>
    <scope>NUCLEOTIDE SEQUENCE [LARGE SCALE GENOMIC DNA]</scope>
    <source>
        <strain evidence="7 8">DSM 20147</strain>
    </source>
</reference>
<dbReference type="Pfam" id="PF01126">
    <property type="entry name" value="Heme_oxygenase"/>
    <property type="match status" value="1"/>
</dbReference>
<evidence type="ECO:0000313" key="8">
    <source>
        <dbReference type="Proteomes" id="UP000011760"/>
    </source>
</evidence>
<dbReference type="PRINTS" id="PR00088">
    <property type="entry name" value="HAEMOXYGNASE"/>
</dbReference>
<dbReference type="GO" id="GO:0020037">
    <property type="term" value="F:heme binding"/>
    <property type="evidence" value="ECO:0007669"/>
    <property type="project" value="TreeGrafter"/>
</dbReference>
<keyword evidence="2 5" id="KW-0479">Metal-binding</keyword>
<dbReference type="InterPro" id="IPR016053">
    <property type="entry name" value="Haem_Oase-like"/>
</dbReference>
<evidence type="ECO:0000313" key="7">
    <source>
        <dbReference type="EMBL" id="AGG67314.1"/>
    </source>
</evidence>
<dbReference type="SUPFAM" id="SSF48613">
    <property type="entry name" value="Heme oxygenase-like"/>
    <property type="match status" value="1"/>
</dbReference>
<evidence type="ECO:0000256" key="2">
    <source>
        <dbReference type="ARBA" id="ARBA00022723"/>
    </source>
</evidence>
<keyword evidence="1 4" id="KW-0349">Heme</keyword>
<keyword evidence="3 5" id="KW-0408">Iron</keyword>
<dbReference type="PATRIC" id="fig|1121353.3.peg.1914"/>
<organism evidence="7 8">
    <name type="scientific">Corynebacterium callunae DSM 20147</name>
    <dbReference type="NCBI Taxonomy" id="1121353"/>
    <lineage>
        <taxon>Bacteria</taxon>
        <taxon>Bacillati</taxon>
        <taxon>Actinomycetota</taxon>
        <taxon>Actinomycetes</taxon>
        <taxon>Mycobacteriales</taxon>
        <taxon>Corynebacteriaceae</taxon>
        <taxon>Corynebacterium</taxon>
    </lineage>
</organism>
<dbReference type="AlphaFoldDB" id="M1UMC3"/>
<dbReference type="Gene3D" id="1.20.910.10">
    <property type="entry name" value="Heme oxygenase-like"/>
    <property type="match status" value="1"/>
</dbReference>
<feature type="compositionally biased region" description="Polar residues" evidence="6">
    <location>
        <begin position="1"/>
        <end position="20"/>
    </location>
</feature>
<dbReference type="PANTHER" id="PTHR10720:SF0">
    <property type="entry name" value="HEME OXYGENASE"/>
    <property type="match status" value="1"/>
</dbReference>